<dbReference type="EMBL" id="CP000629">
    <property type="protein sequence ID" value="ACM29080.1"/>
    <property type="molecule type" value="Genomic_DNA"/>
</dbReference>
<dbReference type="InterPro" id="IPR004291">
    <property type="entry name" value="Transposase_IS66_central"/>
</dbReference>
<dbReference type="KEGG" id="ara:Arad_7621"/>
<dbReference type="PANTHER" id="PTHR33678">
    <property type="entry name" value="BLL1576 PROTEIN"/>
    <property type="match status" value="1"/>
</dbReference>
<dbReference type="STRING" id="311403.Arad_7621"/>
<dbReference type="HOGENOM" id="CLU_1591119_0_0_5"/>
<sequence>MTTHGGDRLLVRAVRFELTNGLGSRVQIPSRALCHWHSIKSRRGVGASANRAKMPQHGRQPQSHSAPFEVRLRWLHGGYRPFAAKNTVSLAFCWSHVCRRFYELAAARPAPIATEPLRRIAELYRSEDEIRGRTQDDRCAIRQDREYRVQTSKIMIDIATLNRLVAG</sequence>
<dbReference type="InterPro" id="IPR052344">
    <property type="entry name" value="Transposase-related"/>
</dbReference>
<dbReference type="AlphaFoldDB" id="B9JNE9"/>
<name>B9JNE9_RHIR8</name>
<reference evidence="2 3" key="1">
    <citation type="journal article" date="2009" name="J. Bacteriol.">
        <title>Genome sequences of three Agrobacterium biovars help elucidate the evolution of multichromosome genomes in bacteria.</title>
        <authorList>
            <person name="Slater S.C."/>
            <person name="Goldman B.S."/>
            <person name="Goodner B."/>
            <person name="Setubal J.C."/>
            <person name="Farrand S.K."/>
            <person name="Nester E.W."/>
            <person name="Burr T.J."/>
            <person name="Banta L."/>
            <person name="Dickerman A.W."/>
            <person name="Paulsen I."/>
            <person name="Otten L."/>
            <person name="Suen G."/>
            <person name="Welch R."/>
            <person name="Almeida N.F."/>
            <person name="Arnold F."/>
            <person name="Burton O.T."/>
            <person name="Du Z."/>
            <person name="Ewing A."/>
            <person name="Godsy E."/>
            <person name="Heisel S."/>
            <person name="Houmiel K.L."/>
            <person name="Jhaveri J."/>
            <person name="Lu J."/>
            <person name="Miller N.M."/>
            <person name="Norton S."/>
            <person name="Chen Q."/>
            <person name="Phoolcharoen W."/>
            <person name="Ohlin V."/>
            <person name="Ondrusek D."/>
            <person name="Pride N."/>
            <person name="Stricklin S.L."/>
            <person name="Sun J."/>
            <person name="Wheeler C."/>
            <person name="Wilson L."/>
            <person name="Zhu H."/>
            <person name="Wood D.W."/>
        </authorList>
    </citation>
    <scope>NUCLEOTIDE SEQUENCE [LARGE SCALE GENOMIC DNA]</scope>
    <source>
        <strain evidence="3">K84 / ATCC BAA-868</strain>
    </source>
</reference>
<organism evidence="2 3">
    <name type="scientific">Rhizobium rhizogenes (strain K84 / ATCC BAA-868)</name>
    <name type="common">Agrobacterium radiobacter</name>
    <dbReference type="NCBI Taxonomy" id="311403"/>
    <lineage>
        <taxon>Bacteria</taxon>
        <taxon>Pseudomonadati</taxon>
        <taxon>Pseudomonadota</taxon>
        <taxon>Alphaproteobacteria</taxon>
        <taxon>Hyphomicrobiales</taxon>
        <taxon>Rhizobiaceae</taxon>
        <taxon>Rhizobium/Agrobacterium group</taxon>
        <taxon>Rhizobium</taxon>
    </lineage>
</organism>
<evidence type="ECO:0000259" key="1">
    <source>
        <dbReference type="Pfam" id="PF03050"/>
    </source>
</evidence>
<dbReference type="Pfam" id="PF03050">
    <property type="entry name" value="DDE_Tnp_IS66"/>
    <property type="match status" value="1"/>
</dbReference>
<gene>
    <name evidence="2" type="ordered locus">Arad_7621</name>
</gene>
<proteinExistence type="predicted"/>
<accession>B9JNE9</accession>
<evidence type="ECO:0000313" key="3">
    <source>
        <dbReference type="Proteomes" id="UP000001600"/>
    </source>
</evidence>
<feature type="domain" description="Transposase IS66 central" evidence="1">
    <location>
        <begin position="77"/>
        <end position="150"/>
    </location>
</feature>
<evidence type="ECO:0000313" key="2">
    <source>
        <dbReference type="EMBL" id="ACM29080.1"/>
    </source>
</evidence>
<dbReference type="Proteomes" id="UP000001600">
    <property type="component" value="Chromosome 2"/>
</dbReference>
<dbReference type="PANTHER" id="PTHR33678:SF1">
    <property type="entry name" value="BLL1576 PROTEIN"/>
    <property type="match status" value="1"/>
</dbReference>
<protein>
    <submittedName>
        <fullName evidence="2">Insertion sequence transposase protein</fullName>
    </submittedName>
</protein>